<dbReference type="SUPFAM" id="SSF54523">
    <property type="entry name" value="Pili subunits"/>
    <property type="match status" value="1"/>
</dbReference>
<dbReference type="InterPro" id="IPR012902">
    <property type="entry name" value="N_methyl_site"/>
</dbReference>
<evidence type="ECO:0000313" key="3">
    <source>
        <dbReference type="Proteomes" id="UP000619743"/>
    </source>
</evidence>
<dbReference type="EMBL" id="BMDX01000014">
    <property type="protein sequence ID" value="GGA82898.1"/>
    <property type="molecule type" value="Genomic_DNA"/>
</dbReference>
<dbReference type="Proteomes" id="UP000619743">
    <property type="component" value="Unassembled WGS sequence"/>
</dbReference>
<evidence type="ECO:0000313" key="2">
    <source>
        <dbReference type="EMBL" id="GGA82898.1"/>
    </source>
</evidence>
<name>A0A8J2U6Y3_9GAMM</name>
<gene>
    <name evidence="2" type="ORF">GCM10011369_26120</name>
</gene>
<organism evidence="2 3">
    <name type="scientific">Neiella marina</name>
    <dbReference type="NCBI Taxonomy" id="508461"/>
    <lineage>
        <taxon>Bacteria</taxon>
        <taxon>Pseudomonadati</taxon>
        <taxon>Pseudomonadota</taxon>
        <taxon>Gammaproteobacteria</taxon>
        <taxon>Alteromonadales</taxon>
        <taxon>Echinimonadaceae</taxon>
        <taxon>Neiella</taxon>
    </lineage>
</organism>
<feature type="transmembrane region" description="Helical" evidence="1">
    <location>
        <begin position="7"/>
        <end position="28"/>
    </location>
</feature>
<dbReference type="Gene3D" id="3.30.700.10">
    <property type="entry name" value="Glycoprotein, Type 4 Pilin"/>
    <property type="match status" value="1"/>
</dbReference>
<keyword evidence="1" id="KW-0472">Membrane</keyword>
<comment type="caution">
    <text evidence="2">The sequence shown here is derived from an EMBL/GenBank/DDBJ whole genome shotgun (WGS) entry which is preliminary data.</text>
</comment>
<dbReference type="InterPro" id="IPR045584">
    <property type="entry name" value="Pilin-like"/>
</dbReference>
<accession>A0A8J2U6Y3</accession>
<evidence type="ECO:0000256" key="1">
    <source>
        <dbReference type="SAM" id="Phobius"/>
    </source>
</evidence>
<protein>
    <submittedName>
        <fullName evidence="2">MSHA biogenesis protein MshB</fullName>
    </submittedName>
</protein>
<dbReference type="NCBIfam" id="TIGR02532">
    <property type="entry name" value="IV_pilin_GFxxxE"/>
    <property type="match status" value="1"/>
</dbReference>
<dbReference type="PROSITE" id="PS00409">
    <property type="entry name" value="PROKAR_NTER_METHYL"/>
    <property type="match status" value="1"/>
</dbReference>
<dbReference type="RefSeq" id="WP_188708261.1">
    <property type="nucleotide sequence ID" value="NZ_BMDX01000014.1"/>
</dbReference>
<proteinExistence type="predicted"/>
<keyword evidence="3" id="KW-1185">Reference proteome</keyword>
<dbReference type="Pfam" id="PF07963">
    <property type="entry name" value="N_methyl"/>
    <property type="match status" value="1"/>
</dbReference>
<reference evidence="3" key="1">
    <citation type="journal article" date="2019" name="Int. J. Syst. Evol. Microbiol.">
        <title>The Global Catalogue of Microorganisms (GCM) 10K type strain sequencing project: providing services to taxonomists for standard genome sequencing and annotation.</title>
        <authorList>
            <consortium name="The Broad Institute Genomics Platform"/>
            <consortium name="The Broad Institute Genome Sequencing Center for Infectious Disease"/>
            <person name="Wu L."/>
            <person name="Ma J."/>
        </authorList>
    </citation>
    <scope>NUCLEOTIDE SEQUENCE [LARGE SCALE GENOMIC DNA]</scope>
    <source>
        <strain evidence="3">CGMCC 1.10130</strain>
    </source>
</reference>
<keyword evidence="1" id="KW-1133">Transmembrane helix</keyword>
<sequence length="194" mass="20761">MTSTQRGFSLIELVIVVTILGLLAVTALPRFLDVTEEAQIANIEGMAGGFATGVSLVRAQWEAEGRPQDSNVNSVVYDGQLMYLTEESAGTSAPGYPVNAGSGNTANGTTMTTTRCIRVWDAILQNPATVTDNINNAVDNRYFVDLNNGDCVFYLTQTLDRNGSTYTDPNGSLTTGNNFVYSPGFGSVRVNINN</sequence>
<dbReference type="AlphaFoldDB" id="A0A8J2U6Y3"/>
<keyword evidence="1" id="KW-0812">Transmembrane</keyword>